<name>A0A1I4QVW7_9BACT</name>
<evidence type="ECO:0000259" key="2">
    <source>
        <dbReference type="Pfam" id="PF01458"/>
    </source>
</evidence>
<dbReference type="Proteomes" id="UP000199611">
    <property type="component" value="Unassembled WGS sequence"/>
</dbReference>
<evidence type="ECO:0000256" key="1">
    <source>
        <dbReference type="ARBA" id="ARBA00043967"/>
    </source>
</evidence>
<dbReference type="InterPro" id="IPR037284">
    <property type="entry name" value="SUF_FeS_clus_asmbl_SufBD_sf"/>
</dbReference>
<dbReference type="STRING" id="39841.SAMN05660836_00251"/>
<dbReference type="InterPro" id="IPR000825">
    <property type="entry name" value="SUF_FeS_clus_asmbl_SufBD_core"/>
</dbReference>
<feature type="domain" description="SUF system FeS cluster assembly SufBD core" evidence="2">
    <location>
        <begin position="151"/>
        <end position="380"/>
    </location>
</feature>
<dbReference type="InterPro" id="IPR055346">
    <property type="entry name" value="Fe-S_cluster_assembly_SufBD"/>
</dbReference>
<dbReference type="EMBL" id="FOUU01000001">
    <property type="protein sequence ID" value="SFM44198.1"/>
    <property type="molecule type" value="Genomic_DNA"/>
</dbReference>
<reference evidence="3 4" key="1">
    <citation type="submission" date="2016-10" db="EMBL/GenBank/DDBJ databases">
        <authorList>
            <person name="de Groot N.N."/>
        </authorList>
    </citation>
    <scope>NUCLEOTIDE SEQUENCE [LARGE SCALE GENOMIC DNA]</scope>
    <source>
        <strain evidence="3 4">DSM 9990</strain>
    </source>
</reference>
<dbReference type="PANTHER" id="PTHR30508:SF1">
    <property type="entry name" value="UPF0051 PROTEIN ABCI8, CHLOROPLASTIC-RELATED"/>
    <property type="match status" value="1"/>
</dbReference>
<proteinExistence type="inferred from homology"/>
<organism evidence="3 4">
    <name type="scientific">Thermodesulforhabdus norvegica</name>
    <dbReference type="NCBI Taxonomy" id="39841"/>
    <lineage>
        <taxon>Bacteria</taxon>
        <taxon>Pseudomonadati</taxon>
        <taxon>Thermodesulfobacteriota</taxon>
        <taxon>Syntrophobacteria</taxon>
        <taxon>Syntrophobacterales</taxon>
        <taxon>Thermodesulforhabdaceae</taxon>
        <taxon>Thermodesulforhabdus</taxon>
    </lineage>
</organism>
<dbReference type="OrthoDB" id="9803529at2"/>
<protein>
    <recommendedName>
        <fullName evidence="2">SUF system FeS cluster assembly SufBD core domain-containing protein</fullName>
    </recommendedName>
</protein>
<gene>
    <name evidence="3" type="ORF">SAMN05660836_00251</name>
</gene>
<dbReference type="SUPFAM" id="SSF101960">
    <property type="entry name" value="Stabilizer of iron transporter SufD"/>
    <property type="match status" value="1"/>
</dbReference>
<sequence length="408" mass="45487">MHDREQFRERALKAVNKKAAIGEDIDLSQFDKEAPPPRLLTDEELCSLPEIERQLLAMAGIDVTEKERGGTFFQKDIGVVHCDVKQEGVEVIPLRKALEECDWIWDYYWQLVPVDADKYTAAAELELHDGYVIRALPGTKTIYPLQACMFIEKDNLQQNVHNIIIAEEGSELHIITGCATSHKTKRGLHIGISEFFVKKNAKLSFTMIHNWAEQMHVRPRSAARVEENGLFLNNYICMKPVQSLQMYPTTHLVGPNAIARFYSILVGTPGSVYDVGGRVYLNEPGNRAEIVSRAISNGGHIIARGHLIGRSPDIKAHLECRGLILNGGIIHAIPELEGHVDGVEMSHEAAVGKIAQEEIFYLMARGLTEDEATATIVRGFLNVDIPGLPPQLKAEIDKAVEQSDKDVM</sequence>
<dbReference type="AlphaFoldDB" id="A0A1I4QVW7"/>
<dbReference type="Pfam" id="PF01458">
    <property type="entry name" value="SUFBD_core"/>
    <property type="match status" value="1"/>
</dbReference>
<dbReference type="GO" id="GO:0016226">
    <property type="term" value="P:iron-sulfur cluster assembly"/>
    <property type="evidence" value="ECO:0007669"/>
    <property type="project" value="InterPro"/>
</dbReference>
<keyword evidence="4" id="KW-1185">Reference proteome</keyword>
<evidence type="ECO:0000313" key="3">
    <source>
        <dbReference type="EMBL" id="SFM44198.1"/>
    </source>
</evidence>
<evidence type="ECO:0000313" key="4">
    <source>
        <dbReference type="Proteomes" id="UP000199611"/>
    </source>
</evidence>
<dbReference type="PANTHER" id="PTHR30508">
    <property type="entry name" value="FES CLUSTER ASSEMBLY PROTEIN SUF"/>
    <property type="match status" value="1"/>
</dbReference>
<dbReference type="RefSeq" id="WP_093392850.1">
    <property type="nucleotide sequence ID" value="NZ_FOUU01000001.1"/>
</dbReference>
<comment type="similarity">
    <text evidence="1">Belongs to the iron-sulfur cluster assembly SufBD family.</text>
</comment>
<accession>A0A1I4QVW7</accession>